<name>A0A2G1UMU7_9GAMM</name>
<keyword evidence="3" id="KW-1185">Reference proteome</keyword>
<sequence>MQAIPTTNQTRAASTRQLFSYPFRIFFLSMTVLALTAIPLWVLEVTGTVHLPLAMPGLLWHQHEMLFGFLTAAIAGFLLTAVCVWTQTERTHGWRLVLLWLVWLGGRLLLGLGEGLPDWLVQGVNLAFLPLVMIDAGWRIWHARQLRQLMILVVLGLLWAMQVGFVTGLDMRFSHGALIMAMALISIIGGRITPAFSMGWLRQRGRDTSAIRMVPALDMAVLASMILLMLSLVTGWQTITAVLAGIAALLMLVRLYNWKGWLVRSEPLLWILHLSILWVPVALILLAGSLTLGWPSNAWSHAAGTGAVGCLILGVIARVSLGHTGRPLVLPKGMVAAFVAIHLAALVRVITAFELLPWHSGIGISSLLWMGAYAAFLIRYTGILASPRPDGKAG</sequence>
<feature type="transmembrane region" description="Helical" evidence="1">
    <location>
        <begin position="21"/>
        <end position="43"/>
    </location>
</feature>
<feature type="transmembrane region" description="Helical" evidence="1">
    <location>
        <begin position="149"/>
        <end position="169"/>
    </location>
</feature>
<dbReference type="InterPro" id="IPR010266">
    <property type="entry name" value="NnrS"/>
</dbReference>
<feature type="transmembrane region" description="Helical" evidence="1">
    <location>
        <begin position="356"/>
        <end position="378"/>
    </location>
</feature>
<reference evidence="2 3" key="1">
    <citation type="submission" date="2017-09" db="EMBL/GenBank/DDBJ databases">
        <title>The draft genome sequences of Marinobacter sp. PWS21.</title>
        <authorList>
            <person name="Cao J."/>
        </authorList>
    </citation>
    <scope>NUCLEOTIDE SEQUENCE [LARGE SCALE GENOMIC DNA]</scope>
    <source>
        <strain evidence="2 3">PWS21</strain>
    </source>
</reference>
<keyword evidence="1" id="KW-0472">Membrane</keyword>
<feature type="transmembrane region" description="Helical" evidence="1">
    <location>
        <begin position="329"/>
        <end position="350"/>
    </location>
</feature>
<evidence type="ECO:0000313" key="2">
    <source>
        <dbReference type="EMBL" id="PHQ15765.1"/>
    </source>
</evidence>
<feature type="transmembrane region" description="Helical" evidence="1">
    <location>
        <begin position="268"/>
        <end position="292"/>
    </location>
</feature>
<organism evidence="2 3">
    <name type="scientific">Marinobacter profundi</name>
    <dbReference type="NCBI Taxonomy" id="2666256"/>
    <lineage>
        <taxon>Bacteria</taxon>
        <taxon>Pseudomonadati</taxon>
        <taxon>Pseudomonadota</taxon>
        <taxon>Gammaproteobacteria</taxon>
        <taxon>Pseudomonadales</taxon>
        <taxon>Marinobacteraceae</taxon>
        <taxon>Marinobacter</taxon>
    </lineage>
</organism>
<feature type="transmembrane region" description="Helical" evidence="1">
    <location>
        <begin position="175"/>
        <end position="201"/>
    </location>
</feature>
<protein>
    <submittedName>
        <fullName evidence="2">Short-chain dehydrogenase</fullName>
    </submittedName>
</protein>
<evidence type="ECO:0000313" key="3">
    <source>
        <dbReference type="Proteomes" id="UP000231409"/>
    </source>
</evidence>
<keyword evidence="1" id="KW-0812">Transmembrane</keyword>
<dbReference type="Pfam" id="PF05940">
    <property type="entry name" value="NnrS"/>
    <property type="match status" value="1"/>
</dbReference>
<gene>
    <name evidence="2" type="ORF">CLH61_06325</name>
</gene>
<keyword evidence="1" id="KW-1133">Transmembrane helix</keyword>
<feature type="transmembrane region" description="Helical" evidence="1">
    <location>
        <begin position="213"/>
        <end position="233"/>
    </location>
</feature>
<feature type="transmembrane region" description="Helical" evidence="1">
    <location>
        <begin position="65"/>
        <end position="84"/>
    </location>
</feature>
<feature type="transmembrane region" description="Helical" evidence="1">
    <location>
        <begin position="119"/>
        <end position="137"/>
    </location>
</feature>
<dbReference type="AlphaFoldDB" id="A0A2G1UMU7"/>
<feature type="transmembrane region" description="Helical" evidence="1">
    <location>
        <begin position="298"/>
        <end position="317"/>
    </location>
</feature>
<evidence type="ECO:0000256" key="1">
    <source>
        <dbReference type="SAM" id="Phobius"/>
    </source>
</evidence>
<feature type="transmembrane region" description="Helical" evidence="1">
    <location>
        <begin position="96"/>
        <end position="113"/>
    </location>
</feature>
<dbReference type="RefSeq" id="WP_099613869.1">
    <property type="nucleotide sequence ID" value="NZ_KZ319369.1"/>
</dbReference>
<comment type="caution">
    <text evidence="2">The sequence shown here is derived from an EMBL/GenBank/DDBJ whole genome shotgun (WGS) entry which is preliminary data.</text>
</comment>
<proteinExistence type="predicted"/>
<dbReference type="EMBL" id="NTFH01000005">
    <property type="protein sequence ID" value="PHQ15765.1"/>
    <property type="molecule type" value="Genomic_DNA"/>
</dbReference>
<feature type="transmembrane region" description="Helical" evidence="1">
    <location>
        <begin position="239"/>
        <end position="256"/>
    </location>
</feature>
<dbReference type="Proteomes" id="UP000231409">
    <property type="component" value="Unassembled WGS sequence"/>
</dbReference>
<accession>A0A2G1UMU7</accession>